<feature type="region of interest" description="Disordered" evidence="4">
    <location>
        <begin position="1475"/>
        <end position="1494"/>
    </location>
</feature>
<dbReference type="GO" id="GO:0005643">
    <property type="term" value="C:nuclear pore"/>
    <property type="evidence" value="ECO:0007669"/>
    <property type="project" value="TreeGrafter"/>
</dbReference>
<feature type="region of interest" description="Disordered" evidence="4">
    <location>
        <begin position="1"/>
        <end position="28"/>
    </location>
</feature>
<dbReference type="OrthoDB" id="248320at2759"/>
<feature type="compositionally biased region" description="Basic and acidic residues" evidence="4">
    <location>
        <begin position="958"/>
        <end position="969"/>
    </location>
</feature>
<keyword evidence="3" id="KW-0539">Nucleus</keyword>
<feature type="compositionally biased region" description="Acidic residues" evidence="4">
    <location>
        <begin position="994"/>
        <end position="1039"/>
    </location>
</feature>
<proteinExistence type="predicted"/>
<evidence type="ECO:0000313" key="7">
    <source>
        <dbReference type="Proteomes" id="UP000799439"/>
    </source>
</evidence>
<feature type="region of interest" description="Disordered" evidence="4">
    <location>
        <begin position="474"/>
        <end position="552"/>
    </location>
</feature>
<accession>A0A9P4JDF3</accession>
<comment type="caution">
    <text evidence="6">The sequence shown here is derived from an EMBL/GenBank/DDBJ whole genome shotgun (WGS) entry which is preliminary data.</text>
</comment>
<dbReference type="PANTHER" id="PTHR23193:SF23">
    <property type="entry name" value="NUCLEAR PORE COMPLEX PROTEIN NUP153"/>
    <property type="match status" value="1"/>
</dbReference>
<feature type="compositionally biased region" description="Low complexity" evidence="4">
    <location>
        <begin position="975"/>
        <end position="989"/>
    </location>
</feature>
<keyword evidence="2" id="KW-0813">Transport</keyword>
<organism evidence="6 7">
    <name type="scientific">Myriangium duriaei CBS 260.36</name>
    <dbReference type="NCBI Taxonomy" id="1168546"/>
    <lineage>
        <taxon>Eukaryota</taxon>
        <taxon>Fungi</taxon>
        <taxon>Dikarya</taxon>
        <taxon>Ascomycota</taxon>
        <taxon>Pezizomycotina</taxon>
        <taxon>Dothideomycetes</taxon>
        <taxon>Dothideomycetidae</taxon>
        <taxon>Myriangiales</taxon>
        <taxon>Myriangiaceae</taxon>
        <taxon>Myriangium</taxon>
    </lineage>
</organism>
<feature type="compositionally biased region" description="Polar residues" evidence="4">
    <location>
        <begin position="594"/>
        <end position="612"/>
    </location>
</feature>
<feature type="compositionally biased region" description="Low complexity" evidence="4">
    <location>
        <begin position="478"/>
        <end position="496"/>
    </location>
</feature>
<feature type="compositionally biased region" description="Low complexity" evidence="4">
    <location>
        <begin position="740"/>
        <end position="749"/>
    </location>
</feature>
<dbReference type="SUPFAM" id="SSF117289">
    <property type="entry name" value="Nucleoporin domain"/>
    <property type="match status" value="1"/>
</dbReference>
<feature type="domain" description="Nucleoporin Nup159/Nup146 N-terminal" evidence="5">
    <location>
        <begin position="66"/>
        <end position="443"/>
    </location>
</feature>
<evidence type="ECO:0000256" key="1">
    <source>
        <dbReference type="ARBA" id="ARBA00004123"/>
    </source>
</evidence>
<evidence type="ECO:0000313" key="6">
    <source>
        <dbReference type="EMBL" id="KAF2156978.1"/>
    </source>
</evidence>
<evidence type="ECO:0000256" key="3">
    <source>
        <dbReference type="ARBA" id="ARBA00023242"/>
    </source>
</evidence>
<feature type="region of interest" description="Disordered" evidence="4">
    <location>
        <begin position="648"/>
        <end position="1166"/>
    </location>
</feature>
<evidence type="ECO:0000256" key="2">
    <source>
        <dbReference type="ARBA" id="ARBA00022448"/>
    </source>
</evidence>
<evidence type="ECO:0000259" key="5">
    <source>
        <dbReference type="Pfam" id="PF16755"/>
    </source>
</evidence>
<dbReference type="GO" id="GO:0017056">
    <property type="term" value="F:structural constituent of nuclear pore"/>
    <property type="evidence" value="ECO:0007669"/>
    <property type="project" value="TreeGrafter"/>
</dbReference>
<feature type="compositionally biased region" description="Polar residues" evidence="4">
    <location>
        <begin position="1111"/>
        <end position="1139"/>
    </location>
</feature>
<dbReference type="GO" id="GO:0008139">
    <property type="term" value="F:nuclear localization sequence binding"/>
    <property type="evidence" value="ECO:0007669"/>
    <property type="project" value="TreeGrafter"/>
</dbReference>
<dbReference type="Pfam" id="PF16755">
    <property type="entry name" value="Beta-prop_NUP159_NUP214"/>
    <property type="match status" value="1"/>
</dbReference>
<dbReference type="FunFam" id="2.130.10.10:FF:000645">
    <property type="entry name" value="Putative nuclear pore complex subunit Nup159"/>
    <property type="match status" value="1"/>
</dbReference>
<protein>
    <recommendedName>
        <fullName evidence="5">Nucleoporin Nup159/Nup146 N-terminal domain-containing protein</fullName>
    </recommendedName>
</protein>
<evidence type="ECO:0000256" key="4">
    <source>
        <dbReference type="SAM" id="MobiDB-lite"/>
    </source>
</evidence>
<dbReference type="GO" id="GO:0006405">
    <property type="term" value="P:RNA export from nucleus"/>
    <property type="evidence" value="ECO:0007669"/>
    <property type="project" value="TreeGrafter"/>
</dbReference>
<dbReference type="EMBL" id="ML996081">
    <property type="protein sequence ID" value="KAF2156978.1"/>
    <property type="molecule type" value="Genomic_DNA"/>
</dbReference>
<dbReference type="InterPro" id="IPR026054">
    <property type="entry name" value="Nucleoporin"/>
</dbReference>
<dbReference type="Proteomes" id="UP000799439">
    <property type="component" value="Unassembled WGS sequence"/>
</dbReference>
<name>A0A9P4JDF3_9PEZI</name>
<feature type="compositionally biased region" description="Polar residues" evidence="4">
    <location>
        <begin position="750"/>
        <end position="768"/>
    </location>
</feature>
<feature type="compositionally biased region" description="Basic and acidic residues" evidence="4">
    <location>
        <begin position="914"/>
        <end position="923"/>
    </location>
</feature>
<feature type="compositionally biased region" description="Acidic residues" evidence="4">
    <location>
        <begin position="1157"/>
        <end position="1166"/>
    </location>
</feature>
<gene>
    <name evidence="6" type="ORF">K461DRAFT_8655</name>
</gene>
<dbReference type="GO" id="GO:0006606">
    <property type="term" value="P:protein import into nucleus"/>
    <property type="evidence" value="ECO:0007669"/>
    <property type="project" value="TreeGrafter"/>
</dbReference>
<dbReference type="Gene3D" id="2.130.10.10">
    <property type="entry name" value="YVTN repeat-like/Quinoprotein amine dehydrogenase"/>
    <property type="match status" value="1"/>
</dbReference>
<feature type="compositionally biased region" description="Polar residues" evidence="4">
    <location>
        <begin position="1040"/>
        <end position="1071"/>
    </location>
</feature>
<feature type="region of interest" description="Disordered" evidence="4">
    <location>
        <begin position="579"/>
        <end position="612"/>
    </location>
</feature>
<sequence length="1537" mass="160813">MSWSLGGVGTNTSASGGAGGAGGTASQVSNGQELEDIQTDGIGFLTIAGETKVKLLPQPWPSDRFPPPTASLLSVSSSKGLLAAASPEVLVIATTDSVRQAYTSDVPEENGSKSFTPLTTIQIPRVSQVAFSADGSCLVIAAEEGGGLAVYDVQAIQQGQKDPAFQLATNGIPVRALAPNPAPEFSHLFAVILAGGQLLMADLKDRKLVSGPQGAYFKEGTGCVSWSAKGKQMVAGLEDGTAAQFDHQGSQKASIPAPPGLQSPLPMTTVYWLANDDFLTIHTPVNTDQTDSIYHLMQRDKASGSFSASKFIGDPTPAFGLRNPAHHFISRLKSFPPSLDDMLIVASTAGTDVGVFSRSTTALTADSAAEKVVNRYTTTGMSNDSRRAQMPMSSDGMGDTSPIGMCLDLSSKDLVKRPLPSDDMEETASPVPALMILDNEGRLSTWWVMYTDSIRQKTAYPGLVSVQAQATPATHSGAFQSTPSTASTQQQATPAFGSSAFGQPARPAFGSANTPGFGNASSMGSKQSPWGTSSQASQPMQATQATPSFGKPAFGSTIPLGAATTNSASGGASGVAAFGSSSGLARSSPWGTAAPTSQTGGATFGQISQFGSATNNQTGGGFAKFGAQSGSPFAVASGSNASAGSPFASLGGNKGTDSSKTSSQSPFSSFGGSKAADGSHASSQSPFANLGGDKPVESPFASLGGDKPAQSPFATFGSGSGNKDSPFASFGQPKVGGGASQSASGSGSAFTSNKESTFGQTSTAQGSGFSFGKPSNLEASAVSVDMMDDDTSNQAEKAQTPEAAEKEAEKPSAFSNFKLVSGFKGDGTAKDDLPKSQNSGASLFGAGFGNMLGEASKTPATPEKQEAHKLPEPSATPASLPKHPTSLFNFKNKEAQKTPVAEDAPLPPDFTAPSKKEISKVSFDDIPLPPDPTPKASANPTSETKGTDDAPLPPDFVTSKRKESEDKDLPPIAGSPPVVVEDSSSELSPIASGEEADEDNEDHEDDEDLEGEDEDEEGLEEEDEEWEDETGGEQSDDDVSTPQVTQQNINKASTTPFGSRLTFPSTVSTTEKPAHSPMPSTTPAGLPKGPIFAPPQKESPRSPSPIRSISTPAVRSTARQVPNQPITLQPRPQANTSARPASAVRSQKPAPPKPEESETTDLSDDEDARIRAILESEIQPTKILDPFIAHQDYVGDGDKPGLGGQIENVYRDINSMIDTLGLNARSLEAFIRGHKQFVRQPRRELSDLDDEDDWCLVEADSLEHLEDSIDKSLEQKKLTDIPSMLANISSLLTDTIRLRARAHEVRRQVTLQSDPEKRAAQRAAPLDTETEMKQSSLRQTMTRVTKLLQEAEEQSSVLRAELASAQKSASTDAAPTVEAVTNTILKMTAMIEQKSGDVDVLESQIRRLPHGVAGLSLGADEEDEGLRSSVSSLRSSTRRLPASRSMNALATPAGLGRAANRRSIAGGAEKLGMSGMLGSRFRTPPRPGTARMEDVSPEEIRGFNVRQGQRRRVLAALRETVEGRGTRRIVVGGNQGM</sequence>
<feature type="compositionally biased region" description="Polar residues" evidence="4">
    <location>
        <begin position="511"/>
        <end position="547"/>
    </location>
</feature>
<keyword evidence="7" id="KW-1185">Reference proteome</keyword>
<comment type="subcellular location">
    <subcellularLocation>
        <location evidence="1">Nucleus</location>
    </subcellularLocation>
</comment>
<feature type="compositionally biased region" description="Low complexity" evidence="4">
    <location>
        <begin position="648"/>
        <end position="674"/>
    </location>
</feature>
<dbReference type="InterPro" id="IPR039462">
    <property type="entry name" value="Nup159/Nup146_N"/>
</dbReference>
<feature type="region of interest" description="Disordered" evidence="4">
    <location>
        <begin position="1308"/>
        <end position="1338"/>
    </location>
</feature>
<dbReference type="PANTHER" id="PTHR23193">
    <property type="entry name" value="NUCLEAR PORE COMPLEX PROTEIN NUP"/>
    <property type="match status" value="1"/>
</dbReference>
<dbReference type="InterPro" id="IPR015943">
    <property type="entry name" value="WD40/YVTN_repeat-like_dom_sf"/>
</dbReference>
<reference evidence="6" key="1">
    <citation type="journal article" date="2020" name="Stud. Mycol.">
        <title>101 Dothideomycetes genomes: a test case for predicting lifestyles and emergence of pathogens.</title>
        <authorList>
            <person name="Haridas S."/>
            <person name="Albert R."/>
            <person name="Binder M."/>
            <person name="Bloem J."/>
            <person name="Labutti K."/>
            <person name="Salamov A."/>
            <person name="Andreopoulos B."/>
            <person name="Baker S."/>
            <person name="Barry K."/>
            <person name="Bills G."/>
            <person name="Bluhm B."/>
            <person name="Cannon C."/>
            <person name="Castanera R."/>
            <person name="Culley D."/>
            <person name="Daum C."/>
            <person name="Ezra D."/>
            <person name="Gonzalez J."/>
            <person name="Henrissat B."/>
            <person name="Kuo A."/>
            <person name="Liang C."/>
            <person name="Lipzen A."/>
            <person name="Lutzoni F."/>
            <person name="Magnuson J."/>
            <person name="Mondo S."/>
            <person name="Nolan M."/>
            <person name="Ohm R."/>
            <person name="Pangilinan J."/>
            <person name="Park H.-J."/>
            <person name="Ramirez L."/>
            <person name="Alfaro M."/>
            <person name="Sun H."/>
            <person name="Tritt A."/>
            <person name="Yoshinaga Y."/>
            <person name="Zwiers L.-H."/>
            <person name="Turgeon B."/>
            <person name="Goodwin S."/>
            <person name="Spatafora J."/>
            <person name="Crous P."/>
            <person name="Grigoriev I."/>
        </authorList>
    </citation>
    <scope>NUCLEOTIDE SEQUENCE</scope>
    <source>
        <strain evidence="6">CBS 260.36</strain>
    </source>
</reference>